<proteinExistence type="evidence at transcript level"/>
<organism evidence="1">
    <name type="scientific">Zea mays</name>
    <name type="common">Maize</name>
    <dbReference type="NCBI Taxonomy" id="4577"/>
    <lineage>
        <taxon>Eukaryota</taxon>
        <taxon>Viridiplantae</taxon>
        <taxon>Streptophyta</taxon>
        <taxon>Embryophyta</taxon>
        <taxon>Tracheophyta</taxon>
        <taxon>Spermatophyta</taxon>
        <taxon>Magnoliopsida</taxon>
        <taxon>Liliopsida</taxon>
        <taxon>Poales</taxon>
        <taxon>Poaceae</taxon>
        <taxon>PACMAD clade</taxon>
        <taxon>Panicoideae</taxon>
        <taxon>Andropogonodae</taxon>
        <taxon>Andropogoneae</taxon>
        <taxon>Tripsacinae</taxon>
        <taxon>Zea</taxon>
    </lineage>
</organism>
<sequence length="56" mass="6159">MSRWGHFITKFCLQGGAIYNTISLSLPPLTAALITGRCWFCPLLLKIVTMELASSS</sequence>
<name>C4J0P1_MAIZE</name>
<protein>
    <submittedName>
        <fullName evidence="1">Uncharacterized protein</fullName>
    </submittedName>
</protein>
<dbReference type="EMBL" id="BT084388">
    <property type="protein sequence ID" value="ACR34741.1"/>
    <property type="molecule type" value="mRNA"/>
</dbReference>
<accession>C4J0P1</accession>
<evidence type="ECO:0000313" key="1">
    <source>
        <dbReference type="EMBL" id="ACR34741.1"/>
    </source>
</evidence>
<dbReference type="AlphaFoldDB" id="C4J0P1"/>
<reference evidence="1" key="1">
    <citation type="journal article" date="2009" name="PLoS Genet.">
        <title>Sequencing, mapping, and analysis of 27,455 maize full-length cDNAs.</title>
        <authorList>
            <person name="Soderlund C."/>
            <person name="Descour A."/>
            <person name="Kudrna D."/>
            <person name="Bomhoff M."/>
            <person name="Boyd L."/>
            <person name="Currie J."/>
            <person name="Angelova A."/>
            <person name="Collura K."/>
            <person name="Wissotski M."/>
            <person name="Ashley E."/>
            <person name="Morrow D."/>
            <person name="Fernandes J."/>
            <person name="Walbot V."/>
            <person name="Yu Y."/>
        </authorList>
    </citation>
    <scope>NUCLEOTIDE SEQUENCE</scope>
    <source>
        <strain evidence="1">B73</strain>
    </source>
</reference>